<feature type="region of interest" description="Disordered" evidence="1">
    <location>
        <begin position="88"/>
        <end position="109"/>
    </location>
</feature>
<gene>
    <name evidence="2" type="ORF">G6M90_00g045830</name>
</gene>
<feature type="compositionally biased region" description="Basic residues" evidence="1">
    <location>
        <begin position="97"/>
        <end position="109"/>
    </location>
</feature>
<sequence length="109" mass="12544">MSSMPDQAIELDAAMSKLARETVMKRWIEQSIWNSSKASQSSCSGVIDKVKPRPPKSEEELQQKAERRAIHEREHEASRRFRHFISQVSKERDRIHGKASLGRHQHAGL</sequence>
<feature type="compositionally biased region" description="Basic and acidic residues" evidence="1">
    <location>
        <begin position="48"/>
        <end position="75"/>
    </location>
</feature>
<dbReference type="AlphaFoldDB" id="A0A7D5UW34"/>
<protein>
    <submittedName>
        <fullName evidence="2">Uncharacterized protein</fullName>
    </submittedName>
</protein>
<dbReference type="RefSeq" id="XP_065986447.1">
    <property type="nucleotide sequence ID" value="XM_066130401.1"/>
</dbReference>
<dbReference type="EMBL" id="CP058933">
    <property type="protein sequence ID" value="QLI67773.1"/>
    <property type="molecule type" value="Genomic_DNA"/>
</dbReference>
<dbReference type="GeneID" id="90967723"/>
<organism evidence="2 3">
    <name type="scientific">Metarhizium brunneum</name>
    <dbReference type="NCBI Taxonomy" id="500148"/>
    <lineage>
        <taxon>Eukaryota</taxon>
        <taxon>Fungi</taxon>
        <taxon>Dikarya</taxon>
        <taxon>Ascomycota</taxon>
        <taxon>Pezizomycotina</taxon>
        <taxon>Sordariomycetes</taxon>
        <taxon>Hypocreomycetidae</taxon>
        <taxon>Hypocreales</taxon>
        <taxon>Clavicipitaceae</taxon>
        <taxon>Metarhizium</taxon>
    </lineage>
</organism>
<feature type="compositionally biased region" description="Polar residues" evidence="1">
    <location>
        <begin position="33"/>
        <end position="44"/>
    </location>
</feature>
<evidence type="ECO:0000313" key="3">
    <source>
        <dbReference type="Proteomes" id="UP000510686"/>
    </source>
</evidence>
<evidence type="ECO:0000313" key="2">
    <source>
        <dbReference type="EMBL" id="QLI67773.1"/>
    </source>
</evidence>
<dbReference type="OrthoDB" id="10471075at2759"/>
<keyword evidence="3" id="KW-1185">Reference proteome</keyword>
<reference evidence="2 3" key="1">
    <citation type="submission" date="2020-07" db="EMBL/GenBank/DDBJ databases">
        <title>Telomere length de novo assembly of all 7 chromosomes of the fungus, Metarhizium brunneum, using a novel assembly pipeline.</title>
        <authorList>
            <person name="Saud z."/>
            <person name="Kortsinoglou A."/>
            <person name="Kouvelis V.N."/>
            <person name="Butt T.M."/>
        </authorList>
    </citation>
    <scope>NUCLEOTIDE SEQUENCE [LARGE SCALE GENOMIC DNA]</scope>
    <source>
        <strain evidence="2 3">4556</strain>
    </source>
</reference>
<feature type="region of interest" description="Disordered" evidence="1">
    <location>
        <begin position="33"/>
        <end position="75"/>
    </location>
</feature>
<evidence type="ECO:0000256" key="1">
    <source>
        <dbReference type="SAM" id="MobiDB-lite"/>
    </source>
</evidence>
<dbReference type="KEGG" id="mbrn:90967723"/>
<dbReference type="Proteomes" id="UP000510686">
    <property type="component" value="Chromosome 2"/>
</dbReference>
<proteinExistence type="predicted"/>
<name>A0A7D5UW34_9HYPO</name>
<accession>A0A7D5UW34</accession>